<feature type="transmembrane region" description="Helical" evidence="1">
    <location>
        <begin position="62"/>
        <end position="83"/>
    </location>
</feature>
<keyword evidence="3" id="KW-1185">Reference proteome</keyword>
<protein>
    <submittedName>
        <fullName evidence="2">Uncharacterized protein</fullName>
    </submittedName>
</protein>
<comment type="caution">
    <text evidence="2">The sequence shown here is derived from an EMBL/GenBank/DDBJ whole genome shotgun (WGS) entry which is preliminary data.</text>
</comment>
<feature type="transmembrane region" description="Helical" evidence="1">
    <location>
        <begin position="128"/>
        <end position="147"/>
    </location>
</feature>
<organism evidence="2 3">
    <name type="scientific">Nocardioides astragali</name>
    <dbReference type="NCBI Taxonomy" id="1776736"/>
    <lineage>
        <taxon>Bacteria</taxon>
        <taxon>Bacillati</taxon>
        <taxon>Actinomycetota</taxon>
        <taxon>Actinomycetes</taxon>
        <taxon>Propionibacteriales</taxon>
        <taxon>Nocardioidaceae</taxon>
        <taxon>Nocardioides</taxon>
    </lineage>
</organism>
<keyword evidence="1" id="KW-1133">Transmembrane helix</keyword>
<dbReference type="RefSeq" id="WP_255889856.1">
    <property type="nucleotide sequence ID" value="NZ_JAFMZM010000002.1"/>
</dbReference>
<dbReference type="EMBL" id="JBHTCH010000004">
    <property type="protein sequence ID" value="MFC7359740.1"/>
    <property type="molecule type" value="Genomic_DNA"/>
</dbReference>
<proteinExistence type="predicted"/>
<evidence type="ECO:0000256" key="1">
    <source>
        <dbReference type="SAM" id="Phobius"/>
    </source>
</evidence>
<keyword evidence="1" id="KW-0472">Membrane</keyword>
<reference evidence="3" key="1">
    <citation type="journal article" date="2019" name="Int. J. Syst. Evol. Microbiol.">
        <title>The Global Catalogue of Microorganisms (GCM) 10K type strain sequencing project: providing services to taxonomists for standard genome sequencing and annotation.</title>
        <authorList>
            <consortium name="The Broad Institute Genomics Platform"/>
            <consortium name="The Broad Institute Genome Sequencing Center for Infectious Disease"/>
            <person name="Wu L."/>
            <person name="Ma J."/>
        </authorList>
    </citation>
    <scope>NUCLEOTIDE SEQUENCE [LARGE SCALE GENOMIC DNA]</scope>
    <source>
        <strain evidence="3">FCH27</strain>
    </source>
</reference>
<accession>A0ABW2N114</accession>
<keyword evidence="1" id="KW-0812">Transmembrane</keyword>
<feature type="transmembrane region" description="Helical" evidence="1">
    <location>
        <begin position="168"/>
        <end position="186"/>
    </location>
</feature>
<name>A0ABW2N114_9ACTN</name>
<sequence length="187" mass="19378">MESETRFDGPDDARARLAAADLARGRLTTGLKLPRGLHPALAGAVAVQIGTAAVGIAEQSALGLGLLLAGLGVFLAVATWLLHRFRRINGVRVDGLTGRVVLGTGTTSSVAYVWGFGGATWAAFDSQWWLVGLAAVMGGVGYALGARQWWDAYRADPATHARGVSPQVLAMLALVAALGFVVLMVVG</sequence>
<feature type="transmembrane region" description="Helical" evidence="1">
    <location>
        <begin position="95"/>
        <end position="116"/>
    </location>
</feature>
<gene>
    <name evidence="2" type="ORF">ACFQO6_05610</name>
</gene>
<evidence type="ECO:0000313" key="2">
    <source>
        <dbReference type="EMBL" id="MFC7359740.1"/>
    </source>
</evidence>
<dbReference type="Proteomes" id="UP001596524">
    <property type="component" value="Unassembled WGS sequence"/>
</dbReference>
<evidence type="ECO:0000313" key="3">
    <source>
        <dbReference type="Proteomes" id="UP001596524"/>
    </source>
</evidence>